<evidence type="ECO:0000259" key="4">
    <source>
        <dbReference type="Pfam" id="PF25906"/>
    </source>
</evidence>
<evidence type="ECO:0000259" key="2">
    <source>
        <dbReference type="Pfam" id="PF13556"/>
    </source>
</evidence>
<feature type="domain" description="CdaR GGDEF-like" evidence="3">
    <location>
        <begin position="195"/>
        <end position="290"/>
    </location>
</feature>
<accession>A0A7W7Q7W8</accession>
<feature type="domain" description="PucR C-terminal helix-turn-helix" evidence="2">
    <location>
        <begin position="342"/>
        <end position="400"/>
    </location>
</feature>
<dbReference type="InterPro" id="IPR051448">
    <property type="entry name" value="CdaR-like_regulators"/>
</dbReference>
<dbReference type="InterPro" id="IPR058663">
    <property type="entry name" value="PucR-like_N"/>
</dbReference>
<keyword evidence="6" id="KW-1185">Reference proteome</keyword>
<dbReference type="Pfam" id="PF17853">
    <property type="entry name" value="GGDEF_2"/>
    <property type="match status" value="1"/>
</dbReference>
<dbReference type="Proteomes" id="UP000520767">
    <property type="component" value="Unassembled WGS sequence"/>
</dbReference>
<dbReference type="InterPro" id="IPR025736">
    <property type="entry name" value="PucR_C-HTH_dom"/>
</dbReference>
<proteinExistence type="inferred from homology"/>
<comment type="similarity">
    <text evidence="1">Belongs to the CdaR family.</text>
</comment>
<dbReference type="Pfam" id="PF13556">
    <property type="entry name" value="HTH_30"/>
    <property type="match status" value="1"/>
</dbReference>
<protein>
    <recommendedName>
        <fullName evidence="7">PucR-like helix-turn-helix protein</fullName>
    </recommendedName>
</protein>
<name>A0A7W7Q7W8_9PSEU</name>
<dbReference type="InterPro" id="IPR042070">
    <property type="entry name" value="PucR_C-HTH_sf"/>
</dbReference>
<feature type="domain" description="PucR-like N-terminal" evidence="4">
    <location>
        <begin position="27"/>
        <end position="186"/>
    </location>
</feature>
<evidence type="ECO:0000313" key="5">
    <source>
        <dbReference type="EMBL" id="MBB4908732.1"/>
    </source>
</evidence>
<dbReference type="PANTHER" id="PTHR33744">
    <property type="entry name" value="CARBOHYDRATE DIACID REGULATOR"/>
    <property type="match status" value="1"/>
</dbReference>
<reference evidence="5 6" key="1">
    <citation type="submission" date="2020-08" db="EMBL/GenBank/DDBJ databases">
        <title>Genomic Encyclopedia of Type Strains, Phase III (KMG-III): the genomes of soil and plant-associated and newly described type strains.</title>
        <authorList>
            <person name="Whitman W."/>
        </authorList>
    </citation>
    <scope>NUCLEOTIDE SEQUENCE [LARGE SCALE GENOMIC DNA]</scope>
    <source>
        <strain evidence="5 6">CECT 8960</strain>
    </source>
</reference>
<organism evidence="5 6">
    <name type="scientific">Actinophytocola algeriensis</name>
    <dbReference type="NCBI Taxonomy" id="1768010"/>
    <lineage>
        <taxon>Bacteria</taxon>
        <taxon>Bacillati</taxon>
        <taxon>Actinomycetota</taxon>
        <taxon>Actinomycetes</taxon>
        <taxon>Pseudonocardiales</taxon>
        <taxon>Pseudonocardiaceae</taxon>
    </lineage>
</organism>
<dbReference type="RefSeq" id="WP_184812847.1">
    <property type="nucleotide sequence ID" value="NZ_JACHJQ010000005.1"/>
</dbReference>
<gene>
    <name evidence="5" type="ORF">FHR82_004985</name>
</gene>
<evidence type="ECO:0000256" key="1">
    <source>
        <dbReference type="ARBA" id="ARBA00006754"/>
    </source>
</evidence>
<sequence length="421" mass="47157">MATSPGRRADGLPDTQLLWAQLRDRVDVTERMRPMVPQMVRVAVTEIQRSVPEYAVPLEGKFRDVLVGAVDMAITQFLDNIRNPHASQVDWEKTFRYAGRVEYLEGRSLDALQAAVRVGSRRVWRMVSTAGRQLGVHPTRLFAVADAIFAYTNEICTVALKGYLETQAQHTGAVERRRRQLMKLILADPPAPLPAITELAATTGWSVPARLAVVVLEYREDQHQLPASALDRRVLVDLESNQPCLITADPETDLRSLSDELHGRRAAIGPAVRVSEAHRSLDVARRTLRLVQRGVLPERQITWCRDHLSTLALLSDTFLVTQLTRRAMAPLAALTPKQRDRLATTLLAWLDTRGGINEIATRLAIHPQTVRYRMRLIDDLLGEQLSDKNQRLTLEIALRAHQLLSKLEAGADEPRARPPAG</sequence>
<comment type="caution">
    <text evidence="5">The sequence shown here is derived from an EMBL/GenBank/DDBJ whole genome shotgun (WGS) entry which is preliminary data.</text>
</comment>
<evidence type="ECO:0000313" key="6">
    <source>
        <dbReference type="Proteomes" id="UP000520767"/>
    </source>
</evidence>
<dbReference type="Gene3D" id="1.10.10.2840">
    <property type="entry name" value="PucR C-terminal helix-turn-helix domain"/>
    <property type="match status" value="1"/>
</dbReference>
<dbReference type="InterPro" id="IPR041522">
    <property type="entry name" value="CdaR_GGDEF"/>
</dbReference>
<dbReference type="Pfam" id="PF25906">
    <property type="entry name" value="PucR-like_N"/>
    <property type="match status" value="1"/>
</dbReference>
<dbReference type="AlphaFoldDB" id="A0A7W7Q7W8"/>
<dbReference type="EMBL" id="JACHJQ010000005">
    <property type="protein sequence ID" value="MBB4908732.1"/>
    <property type="molecule type" value="Genomic_DNA"/>
</dbReference>
<dbReference type="PANTHER" id="PTHR33744:SF1">
    <property type="entry name" value="DNA-BINDING TRANSCRIPTIONAL ACTIVATOR ADER"/>
    <property type="match status" value="1"/>
</dbReference>
<evidence type="ECO:0000259" key="3">
    <source>
        <dbReference type="Pfam" id="PF17853"/>
    </source>
</evidence>
<evidence type="ECO:0008006" key="7">
    <source>
        <dbReference type="Google" id="ProtNLM"/>
    </source>
</evidence>